<keyword evidence="3" id="KW-1185">Reference proteome</keyword>
<reference evidence="1" key="1">
    <citation type="submission" date="2023-06" db="EMBL/GenBank/DDBJ databases">
        <authorList>
            <person name="Kurt Z."/>
        </authorList>
    </citation>
    <scope>NUCLEOTIDE SEQUENCE</scope>
</reference>
<name>A0AA86QQY4_9EUKA</name>
<dbReference type="Proteomes" id="UP001642409">
    <property type="component" value="Unassembled WGS sequence"/>
</dbReference>
<organism evidence="1">
    <name type="scientific">Hexamita inflata</name>
    <dbReference type="NCBI Taxonomy" id="28002"/>
    <lineage>
        <taxon>Eukaryota</taxon>
        <taxon>Metamonada</taxon>
        <taxon>Diplomonadida</taxon>
        <taxon>Hexamitidae</taxon>
        <taxon>Hexamitinae</taxon>
        <taxon>Hexamita</taxon>
    </lineage>
</organism>
<sequence length="200" mass="22601">MSYMRTVRPQKPQTFDCSPFFAQSYQEVGVRFAPAAHRRDAINQRNSPLIPISAFDFRSNKPIVSGQLPPTTTPNNLVLSIRCSSAVKMKDFATPPPNRTRSPNRYFGPNATGAEYKRIRPEPLQQLPSMISEGTKRSKTGQFRDQVEVKFEHGGAFTQINGVEMWSCCGCEERNGKGCGKKERHVGKNMYEWTPNTIVR</sequence>
<reference evidence="2 3" key="2">
    <citation type="submission" date="2024-07" db="EMBL/GenBank/DDBJ databases">
        <authorList>
            <person name="Akdeniz Z."/>
        </authorList>
    </citation>
    <scope>NUCLEOTIDE SEQUENCE [LARGE SCALE GENOMIC DNA]</scope>
</reference>
<dbReference type="EMBL" id="CATOUU010000963">
    <property type="protein sequence ID" value="CAI9962955.1"/>
    <property type="molecule type" value="Genomic_DNA"/>
</dbReference>
<proteinExistence type="predicted"/>
<evidence type="ECO:0000313" key="1">
    <source>
        <dbReference type="EMBL" id="CAI9962955.1"/>
    </source>
</evidence>
<gene>
    <name evidence="1" type="ORF">HINF_LOCUS50600</name>
    <name evidence="2" type="ORF">HINF_LOCUS68091</name>
</gene>
<evidence type="ECO:0000313" key="3">
    <source>
        <dbReference type="Proteomes" id="UP001642409"/>
    </source>
</evidence>
<dbReference type="AlphaFoldDB" id="A0AA86QQY4"/>
<accession>A0AA86QQY4</accession>
<protein>
    <submittedName>
        <fullName evidence="1">Uncharacterized protein</fullName>
    </submittedName>
</protein>
<dbReference type="EMBL" id="CAXDID020000479">
    <property type="protein sequence ID" value="CAL6095734.1"/>
    <property type="molecule type" value="Genomic_DNA"/>
</dbReference>
<comment type="caution">
    <text evidence="1">The sequence shown here is derived from an EMBL/GenBank/DDBJ whole genome shotgun (WGS) entry which is preliminary data.</text>
</comment>
<evidence type="ECO:0000313" key="2">
    <source>
        <dbReference type="EMBL" id="CAL6095734.1"/>
    </source>
</evidence>